<feature type="region of interest" description="Disordered" evidence="1">
    <location>
        <begin position="101"/>
        <end position="152"/>
    </location>
</feature>
<evidence type="ECO:0000256" key="1">
    <source>
        <dbReference type="SAM" id="MobiDB-lite"/>
    </source>
</evidence>
<dbReference type="EMBL" id="CP003410">
    <property type="protein sequence ID" value="AGM07044.1"/>
    <property type="molecule type" value="Genomic_DNA"/>
</dbReference>
<name>R4SUJ8_9PSEU</name>
<dbReference type="HOGENOM" id="CLU_1014271_0_0_11"/>
<keyword evidence="3" id="KW-1185">Reference proteome</keyword>
<reference evidence="2 3" key="1">
    <citation type="journal article" date="2013" name="BMC Genomics">
        <title>ContigScape: a Cytoscape plugin facilitating microbial genome gap closing.</title>
        <authorList>
            <person name="Tang B."/>
            <person name="Wang Q."/>
            <person name="Yang M."/>
            <person name="Xie F."/>
            <person name="Zhu Y."/>
            <person name="Zhuo Y."/>
            <person name="Wang S."/>
            <person name="Gao H."/>
            <person name="Ding X."/>
            <person name="Zhang L."/>
            <person name="Zhao G."/>
            <person name="Zheng H."/>
        </authorList>
    </citation>
    <scope>NUCLEOTIDE SEQUENCE [LARGE SCALE GENOMIC DNA]</scope>
    <source>
        <strain evidence="2 3">HCCB10007</strain>
    </source>
</reference>
<dbReference type="Proteomes" id="UP000013968">
    <property type="component" value="Chromosome"/>
</dbReference>
<organism evidence="2 3">
    <name type="scientific">Amycolatopsis keratiniphila</name>
    <dbReference type="NCBI Taxonomy" id="129921"/>
    <lineage>
        <taxon>Bacteria</taxon>
        <taxon>Bacillati</taxon>
        <taxon>Actinomycetota</taxon>
        <taxon>Actinomycetes</taxon>
        <taxon>Pseudonocardiales</taxon>
        <taxon>Pseudonocardiaceae</taxon>
        <taxon>Amycolatopsis</taxon>
        <taxon>Amycolatopsis japonica group</taxon>
    </lineage>
</organism>
<protein>
    <submittedName>
        <fullName evidence="2">Uncharacterized protein</fullName>
    </submittedName>
</protein>
<dbReference type="PATRIC" id="fig|1156913.3.peg.4545"/>
<evidence type="ECO:0000313" key="2">
    <source>
        <dbReference type="EMBL" id="AGM07044.1"/>
    </source>
</evidence>
<evidence type="ECO:0000313" key="3">
    <source>
        <dbReference type="Proteomes" id="UP000013968"/>
    </source>
</evidence>
<dbReference type="KEGG" id="aoi:AORI_4459"/>
<gene>
    <name evidence="2" type="ORF">AORI_4459</name>
</gene>
<feature type="compositionally biased region" description="Basic and acidic residues" evidence="1">
    <location>
        <begin position="106"/>
        <end position="134"/>
    </location>
</feature>
<dbReference type="AlphaFoldDB" id="R4SUJ8"/>
<sequence length="274" mass="29527">MRLRPPAVGRGRATRLTTVWPFAGAEQLPGTALLAGWLGRTILTLVRTYTRPGDRVLLLTPPTAMRASRSLSDRTRGTTVYAGLDEAVWTVTRLGRGVDTATAVPEHGHLGDDNRPAPSDRTESESRSGLRRPELGPVTEPDTDSARRRRRTVHRPRGRFDLIITAVDPLSADWLGHTDLGVLLAPRGLAAVITHSETRGGRLLDPQAQIVDTLGKRGLSCLDAIAVLTAPVTPEAATVAKPVRGVLPSRRAHQDLVLFGRLADAADRTEVANV</sequence>
<accession>R4SUJ8</accession>
<dbReference type="RefSeq" id="WP_016334792.1">
    <property type="nucleotide sequence ID" value="NC_021252.1"/>
</dbReference>
<proteinExistence type="predicted"/>